<sequence>MMLYYIALAIICMCDEFFNMAARVSLWYGVGLMSTILLFRCCVTYLDRSHNIIRFFDMPWILTTAAFYYGCLPSWLLYMVFRKQGAITYFARKPSRMMITCSQDMQEIPCWKAMLRVRVPGPPEDRNWYSLCR</sequence>
<dbReference type="RefSeq" id="XP_033362780.1">
    <property type="nucleotide sequence ID" value="XM_033506889.1"/>
</dbReference>
<proteinExistence type="predicted"/>
<feature type="transmembrane region" description="Helical" evidence="1">
    <location>
        <begin position="24"/>
        <end position="46"/>
    </location>
</feature>
<evidence type="ECO:0000313" key="2">
    <source>
        <dbReference type="Proteomes" id="UP000504631"/>
    </source>
</evidence>
<dbReference type="AlphaFoldDB" id="A0A6J3LC71"/>
<evidence type="ECO:0000256" key="1">
    <source>
        <dbReference type="SAM" id="Phobius"/>
    </source>
</evidence>
<keyword evidence="2" id="KW-1185">Reference proteome</keyword>
<reference evidence="3 4" key="1">
    <citation type="submission" date="2025-04" db="UniProtKB">
        <authorList>
            <consortium name="RefSeq"/>
        </authorList>
    </citation>
    <scope>IDENTIFICATION</scope>
    <source>
        <tissue evidence="3 4">Muscle</tissue>
    </source>
</reference>
<dbReference type="KEGG" id="bvk:117240877"/>
<name>A0A6J3LC71_9HYME</name>
<evidence type="ECO:0000313" key="4">
    <source>
        <dbReference type="RefSeq" id="XP_033362780.1"/>
    </source>
</evidence>
<keyword evidence="1" id="KW-0472">Membrane</keyword>
<gene>
    <name evidence="4" type="primary">LOC117240877</name>
    <name evidence="3" type="synonym">LOC117237932</name>
</gene>
<evidence type="ECO:0000313" key="3">
    <source>
        <dbReference type="RefSeq" id="XP_033358264.1"/>
    </source>
</evidence>
<keyword evidence="1" id="KW-0812">Transmembrane</keyword>
<protein>
    <submittedName>
        <fullName evidence="3">Uncharacterized protein LOC117237932 isoform X1</fullName>
    </submittedName>
    <submittedName>
        <fullName evidence="4">Uncharacterized protein LOC117240877 isoform X1</fullName>
    </submittedName>
</protein>
<dbReference type="Proteomes" id="UP000504631">
    <property type="component" value="Unplaced"/>
</dbReference>
<feature type="transmembrane region" description="Helical" evidence="1">
    <location>
        <begin position="58"/>
        <end position="81"/>
    </location>
</feature>
<keyword evidence="1" id="KW-1133">Transmembrane helix</keyword>
<dbReference type="KEGG" id="bvk:117237932"/>
<dbReference type="RefSeq" id="XP_033358264.1">
    <property type="nucleotide sequence ID" value="XM_033502373.1"/>
</dbReference>
<accession>A0A6J3LC71</accession>
<organism evidence="2 4">
    <name type="scientific">Bombus vosnesenskii</name>
    <dbReference type="NCBI Taxonomy" id="207650"/>
    <lineage>
        <taxon>Eukaryota</taxon>
        <taxon>Metazoa</taxon>
        <taxon>Ecdysozoa</taxon>
        <taxon>Arthropoda</taxon>
        <taxon>Hexapoda</taxon>
        <taxon>Insecta</taxon>
        <taxon>Pterygota</taxon>
        <taxon>Neoptera</taxon>
        <taxon>Endopterygota</taxon>
        <taxon>Hymenoptera</taxon>
        <taxon>Apocrita</taxon>
        <taxon>Aculeata</taxon>
        <taxon>Apoidea</taxon>
        <taxon>Anthophila</taxon>
        <taxon>Apidae</taxon>
        <taxon>Bombus</taxon>
        <taxon>Pyrobombus</taxon>
    </lineage>
</organism>
<dbReference type="GeneID" id="117240877"/>